<dbReference type="InterPro" id="IPR007227">
    <property type="entry name" value="Cell_shape_determining_MreD"/>
</dbReference>
<evidence type="ECO:0000256" key="2">
    <source>
        <dbReference type="ARBA" id="ARBA00007776"/>
    </source>
</evidence>
<keyword evidence="5" id="KW-0133">Cell shape</keyword>
<name>A0A1R1IBU1_9RHOO</name>
<feature type="transmembrane region" description="Helical" evidence="8">
    <location>
        <begin position="101"/>
        <end position="125"/>
    </location>
</feature>
<dbReference type="EMBL" id="MTHD01000001">
    <property type="protein sequence ID" value="OMG56243.1"/>
    <property type="molecule type" value="Genomic_DNA"/>
</dbReference>
<dbReference type="NCBIfam" id="TIGR03426">
    <property type="entry name" value="shape_MreD"/>
    <property type="match status" value="1"/>
</dbReference>
<dbReference type="InterPro" id="IPR026034">
    <property type="entry name" value="MreD_proteobac"/>
</dbReference>
<comment type="subcellular location">
    <subcellularLocation>
        <location evidence="1">Cell membrane</location>
        <topology evidence="1">Multi-pass membrane protein</topology>
    </subcellularLocation>
</comment>
<evidence type="ECO:0000313" key="9">
    <source>
        <dbReference type="EMBL" id="OMG56243.1"/>
    </source>
</evidence>
<dbReference type="Pfam" id="PF04093">
    <property type="entry name" value="MreD"/>
    <property type="match status" value="1"/>
</dbReference>
<evidence type="ECO:0000256" key="5">
    <source>
        <dbReference type="ARBA" id="ARBA00022960"/>
    </source>
</evidence>
<evidence type="ECO:0000256" key="1">
    <source>
        <dbReference type="ARBA" id="ARBA00004651"/>
    </source>
</evidence>
<dbReference type="GO" id="GO:0005886">
    <property type="term" value="C:plasma membrane"/>
    <property type="evidence" value="ECO:0007669"/>
    <property type="project" value="UniProtKB-SubCell"/>
</dbReference>
<comment type="similarity">
    <text evidence="2">Belongs to the MreD family.</text>
</comment>
<comment type="caution">
    <text evidence="9">The sequence shown here is derived from an EMBL/GenBank/DDBJ whole genome shotgun (WGS) entry which is preliminary data.</text>
</comment>
<dbReference type="PANTHER" id="PTHR37484">
    <property type="entry name" value="ROD SHAPE-DETERMINING PROTEIN MRED"/>
    <property type="match status" value="1"/>
</dbReference>
<dbReference type="Proteomes" id="UP000187526">
    <property type="component" value="Unassembled WGS sequence"/>
</dbReference>
<reference evidence="9 10" key="1">
    <citation type="submission" date="2016-10" db="EMBL/GenBank/DDBJ databases">
        <title>Alkaliphiles isolated from bioreactors.</title>
        <authorList>
            <person name="Salah Z."/>
            <person name="Rout S.P."/>
            <person name="Humphreys P.N."/>
        </authorList>
    </citation>
    <scope>NUCLEOTIDE SEQUENCE [LARGE SCALE GENOMIC DNA]</scope>
    <source>
        <strain evidence="9 10">ZS02</strain>
    </source>
</reference>
<proteinExistence type="inferred from homology"/>
<dbReference type="PANTHER" id="PTHR37484:SF1">
    <property type="entry name" value="ROD SHAPE-DETERMINING PROTEIN MRED"/>
    <property type="match status" value="1"/>
</dbReference>
<evidence type="ECO:0000256" key="8">
    <source>
        <dbReference type="SAM" id="Phobius"/>
    </source>
</evidence>
<gene>
    <name evidence="9" type="ORF">BJN45_01020</name>
</gene>
<dbReference type="OrthoDB" id="5297408at2"/>
<keyword evidence="6 8" id="KW-1133">Transmembrane helix</keyword>
<accession>A0A1R1IBU1</accession>
<feature type="transmembrane region" description="Helical" evidence="8">
    <location>
        <begin position="137"/>
        <end position="159"/>
    </location>
</feature>
<dbReference type="RefSeq" id="WP_076091204.1">
    <property type="nucleotide sequence ID" value="NZ_MTHD01000001.1"/>
</dbReference>
<dbReference type="STRING" id="418702.BJN45_01020"/>
<dbReference type="AlphaFoldDB" id="A0A1R1IBU1"/>
<evidence type="ECO:0000256" key="6">
    <source>
        <dbReference type="ARBA" id="ARBA00022989"/>
    </source>
</evidence>
<evidence type="ECO:0000256" key="4">
    <source>
        <dbReference type="ARBA" id="ARBA00022692"/>
    </source>
</evidence>
<organism evidence="9 10">
    <name type="scientific">Azonexus hydrophilus</name>
    <dbReference type="NCBI Taxonomy" id="418702"/>
    <lineage>
        <taxon>Bacteria</taxon>
        <taxon>Pseudomonadati</taxon>
        <taxon>Pseudomonadota</taxon>
        <taxon>Betaproteobacteria</taxon>
        <taxon>Rhodocyclales</taxon>
        <taxon>Azonexaceae</taxon>
        <taxon>Azonexus</taxon>
    </lineage>
</organism>
<keyword evidence="10" id="KW-1185">Reference proteome</keyword>
<protein>
    <submittedName>
        <fullName evidence="9">Rod shape-determining protein MreD</fullName>
    </submittedName>
</protein>
<feature type="transmembrane region" description="Helical" evidence="8">
    <location>
        <begin position="12"/>
        <end position="29"/>
    </location>
</feature>
<keyword evidence="7 8" id="KW-0472">Membrane</keyword>
<dbReference type="GO" id="GO:0008360">
    <property type="term" value="P:regulation of cell shape"/>
    <property type="evidence" value="ECO:0007669"/>
    <property type="project" value="UniProtKB-KW"/>
</dbReference>
<sequence length="173" mass="19562">MQPTFSSSRILLPVRPWFIIFSLFAALLLNFLPTAHWPGVPDWVALVLCFWSIREPRRVGMGWAFILGLAMDVADGAVLGQHCFAYVLLAYVTAAQARRILWFPLAQQALQVLPMLVGCQLIQLLMRMLTGAEFPGWGYLTGPLIATLLWIPVTFLLLLPQYQPVERDENRPL</sequence>
<dbReference type="PIRSF" id="PIRSF018472">
    <property type="entry name" value="MreD_proteobac"/>
    <property type="match status" value="1"/>
</dbReference>
<feature type="transmembrane region" description="Helical" evidence="8">
    <location>
        <begin position="65"/>
        <end position="89"/>
    </location>
</feature>
<evidence type="ECO:0000256" key="7">
    <source>
        <dbReference type="ARBA" id="ARBA00023136"/>
    </source>
</evidence>
<keyword evidence="3" id="KW-1003">Cell membrane</keyword>
<keyword evidence="4 8" id="KW-0812">Transmembrane</keyword>
<evidence type="ECO:0000313" key="10">
    <source>
        <dbReference type="Proteomes" id="UP000187526"/>
    </source>
</evidence>
<evidence type="ECO:0000256" key="3">
    <source>
        <dbReference type="ARBA" id="ARBA00022475"/>
    </source>
</evidence>